<evidence type="ECO:0000259" key="2">
    <source>
        <dbReference type="Pfam" id="PF19051"/>
    </source>
</evidence>
<dbReference type="SUPFAM" id="SSF51735">
    <property type="entry name" value="NAD(P)-binding Rossmann-fold domains"/>
    <property type="match status" value="1"/>
</dbReference>
<feature type="domain" description="Gfo/Idh/MocA-like oxidoreductase N-terminal" evidence="1">
    <location>
        <begin position="97"/>
        <end position="214"/>
    </location>
</feature>
<dbReference type="InterPro" id="IPR050463">
    <property type="entry name" value="Gfo/Idh/MocA_oxidrdct_glycsds"/>
</dbReference>
<protein>
    <submittedName>
        <fullName evidence="3">Inositol 2-dehydrogenase</fullName>
        <ecNumber evidence="3">1.1.1.18</ecNumber>
    </submittedName>
</protein>
<organism evidence="3 4">
    <name type="scientific">Rubripirellula reticaptiva</name>
    <dbReference type="NCBI Taxonomy" id="2528013"/>
    <lineage>
        <taxon>Bacteria</taxon>
        <taxon>Pseudomonadati</taxon>
        <taxon>Planctomycetota</taxon>
        <taxon>Planctomycetia</taxon>
        <taxon>Pirellulales</taxon>
        <taxon>Pirellulaceae</taxon>
        <taxon>Rubripirellula</taxon>
    </lineage>
</organism>
<dbReference type="Gene3D" id="3.30.360.10">
    <property type="entry name" value="Dihydrodipicolinate Reductase, domain 2"/>
    <property type="match status" value="1"/>
</dbReference>
<keyword evidence="3" id="KW-0560">Oxidoreductase</keyword>
<evidence type="ECO:0000259" key="1">
    <source>
        <dbReference type="Pfam" id="PF01408"/>
    </source>
</evidence>
<dbReference type="PANTHER" id="PTHR43818:SF5">
    <property type="entry name" value="OXIDOREDUCTASE FAMILY PROTEIN"/>
    <property type="match status" value="1"/>
</dbReference>
<dbReference type="Pfam" id="PF19051">
    <property type="entry name" value="GFO_IDH_MocA_C2"/>
    <property type="match status" value="1"/>
</dbReference>
<comment type="caution">
    <text evidence="3">The sequence shown here is derived from an EMBL/GenBank/DDBJ whole genome shotgun (WGS) entry which is preliminary data.</text>
</comment>
<dbReference type="Proteomes" id="UP000317977">
    <property type="component" value="Unassembled WGS sequence"/>
</dbReference>
<dbReference type="GO" id="GO:0050112">
    <property type="term" value="F:inositol 2-dehydrogenase (NAD+) activity"/>
    <property type="evidence" value="ECO:0007669"/>
    <property type="project" value="UniProtKB-EC"/>
</dbReference>
<dbReference type="EMBL" id="SJPX01000001">
    <property type="protein sequence ID" value="TWU57936.1"/>
    <property type="molecule type" value="Genomic_DNA"/>
</dbReference>
<dbReference type="AlphaFoldDB" id="A0A5C6FCU9"/>
<dbReference type="InterPro" id="IPR043906">
    <property type="entry name" value="Gfo/Idh/MocA_OxRdtase_bact_C"/>
</dbReference>
<dbReference type="InterPro" id="IPR036291">
    <property type="entry name" value="NAD(P)-bd_dom_sf"/>
</dbReference>
<dbReference type="Gene3D" id="3.40.50.720">
    <property type="entry name" value="NAD(P)-binding Rossmann-like Domain"/>
    <property type="match status" value="1"/>
</dbReference>
<keyword evidence="4" id="KW-1185">Reference proteome</keyword>
<dbReference type="GO" id="GO:0000166">
    <property type="term" value="F:nucleotide binding"/>
    <property type="evidence" value="ECO:0007669"/>
    <property type="project" value="InterPro"/>
</dbReference>
<evidence type="ECO:0000313" key="3">
    <source>
        <dbReference type="EMBL" id="TWU57936.1"/>
    </source>
</evidence>
<dbReference type="PANTHER" id="PTHR43818">
    <property type="entry name" value="BCDNA.GH03377"/>
    <property type="match status" value="1"/>
</dbReference>
<sequence length="509" mass="56923">MLNRGARLRQNIKVMENESSLVVNCVVRESLARLSHYSDFPTYPRSEGLLILSEINQQRRKFLKTTAIAGSAATVPYFYSTPKSLADESTSKNDRMAIGVIGAGGMANGNMNAAKKWLDVVAIADVDKGRADKFNKQHSEGKADTYEDYREILQRDDIDVIHVATPDHWHTKPLIEAMLAGKDVYCEKPLTLTIDEGKLIRKVQKETGRVVQVGTQQRSTFPLFVKAMAMVNEGRVGKIQRVQAAIGGAPSCGAIPVVDVPKNLNWDRWLGPAPSVDYRLSENGKNTNCHYEFRWWYEYSGGKLTDWGAHHVDISNWALKLNGQTEGPLSIGGKATHPVEFKNGVAVDNDRYNTATSFQFNVAYPGGTEMVIRNDTDNGVLIEGDKGRIFVNRRKLVGAPVEELKDNPLPEDAISKVYRGMPMEHNERAQHWANFLHCVKTRETPISDVHTHMEMLNVCHLAGISARLGRDLKWDDANEQIVGDEEANGMLTRPYREGYEIEMKEAVVS</sequence>
<reference evidence="3 4" key="1">
    <citation type="submission" date="2019-02" db="EMBL/GenBank/DDBJ databases">
        <title>Deep-cultivation of Planctomycetes and their phenomic and genomic characterization uncovers novel biology.</title>
        <authorList>
            <person name="Wiegand S."/>
            <person name="Jogler M."/>
            <person name="Boedeker C."/>
            <person name="Pinto D."/>
            <person name="Vollmers J."/>
            <person name="Rivas-Marin E."/>
            <person name="Kohn T."/>
            <person name="Peeters S.H."/>
            <person name="Heuer A."/>
            <person name="Rast P."/>
            <person name="Oberbeckmann S."/>
            <person name="Bunk B."/>
            <person name="Jeske O."/>
            <person name="Meyerdierks A."/>
            <person name="Storesund J.E."/>
            <person name="Kallscheuer N."/>
            <person name="Luecker S."/>
            <person name="Lage O.M."/>
            <person name="Pohl T."/>
            <person name="Merkel B.J."/>
            <person name="Hornburger P."/>
            <person name="Mueller R.-W."/>
            <person name="Bruemmer F."/>
            <person name="Labrenz M."/>
            <person name="Spormann A.M."/>
            <person name="Op Den Camp H."/>
            <person name="Overmann J."/>
            <person name="Amann R."/>
            <person name="Jetten M.S.M."/>
            <person name="Mascher T."/>
            <person name="Medema M.H."/>
            <person name="Devos D.P."/>
            <person name="Kaster A.-K."/>
            <person name="Ovreas L."/>
            <person name="Rohde M."/>
            <person name="Galperin M.Y."/>
            <person name="Jogler C."/>
        </authorList>
    </citation>
    <scope>NUCLEOTIDE SEQUENCE [LARGE SCALE GENOMIC DNA]</scope>
    <source>
        <strain evidence="3 4">Poly59</strain>
    </source>
</reference>
<dbReference type="SUPFAM" id="SSF55347">
    <property type="entry name" value="Glyceraldehyde-3-phosphate dehydrogenase-like, C-terminal domain"/>
    <property type="match status" value="1"/>
</dbReference>
<proteinExistence type="predicted"/>
<accession>A0A5C6FCU9</accession>
<dbReference type="EC" id="1.1.1.18" evidence="3"/>
<gene>
    <name evidence="3" type="primary">iolG_2</name>
    <name evidence="3" type="ORF">Poly59_08450</name>
</gene>
<feature type="domain" description="Gfo/Idh/MocA-like oxidoreductase bacterial type C-terminal" evidence="2">
    <location>
        <begin position="256"/>
        <end position="500"/>
    </location>
</feature>
<dbReference type="Pfam" id="PF01408">
    <property type="entry name" value="GFO_IDH_MocA"/>
    <property type="match status" value="1"/>
</dbReference>
<name>A0A5C6FCU9_9BACT</name>
<evidence type="ECO:0000313" key="4">
    <source>
        <dbReference type="Proteomes" id="UP000317977"/>
    </source>
</evidence>
<dbReference type="InterPro" id="IPR000683">
    <property type="entry name" value="Gfo/Idh/MocA-like_OxRdtase_N"/>
</dbReference>